<protein>
    <submittedName>
        <fullName evidence="2">Rha family transcriptional regulator</fullName>
    </submittedName>
</protein>
<feature type="coiled-coil region" evidence="1">
    <location>
        <begin position="131"/>
        <end position="172"/>
    </location>
</feature>
<dbReference type="EMBL" id="CP133461">
    <property type="protein sequence ID" value="WMV75338.1"/>
    <property type="molecule type" value="Genomic_DNA"/>
</dbReference>
<dbReference type="InterPro" id="IPR014054">
    <property type="entry name" value="Phage_regulatory_Rha"/>
</dbReference>
<sequence>MNDLVFIQNDEVLTDSLTIAEVFGKEHKNVKRDIENTISNIDILKTSEEARGLGIDFSSLKFERCEYKAANGQIYTKFLLNFDAFMLVTMGYTTQRAMLVKVRYINEFNRMKEALQKQQQVLQPKTQAEMLLLYAQQMVEQERKIKALEEDNARQNSRIEQLENKIEKRMTEEFEMQLVTPTQIGKMFEPAISGKEVNKLLQRAGLQWRVGGEWVPTAEGKKYSSSEPIQLENGKMVYQLKWQRRVKDIIQAEMEVTVK</sequence>
<organism evidence="2 3">
    <name type="scientific">Geobacillus thermodenitrificans</name>
    <dbReference type="NCBI Taxonomy" id="33940"/>
    <lineage>
        <taxon>Bacteria</taxon>
        <taxon>Bacillati</taxon>
        <taxon>Bacillota</taxon>
        <taxon>Bacilli</taxon>
        <taxon>Bacillales</taxon>
        <taxon>Anoxybacillaceae</taxon>
        <taxon>Geobacillus</taxon>
    </lineage>
</organism>
<reference evidence="2 3" key="1">
    <citation type="submission" date="2023-08" db="EMBL/GenBank/DDBJ databases">
        <title>Complete genome sequence of Geobacillus thermodenitrificans K1041, a genetically tractable strain representative of the genus Geobacillus.</title>
        <authorList>
            <person name="Kani S."/>
            <person name="Suzuki H."/>
        </authorList>
    </citation>
    <scope>NUCLEOTIDE SEQUENCE [LARGE SCALE GENOMIC DNA]</scope>
    <source>
        <strain evidence="2 3">K1041</strain>
    </source>
</reference>
<dbReference type="RefSeq" id="WP_236934109.1">
    <property type="nucleotide sequence ID" value="NZ_CP133461.1"/>
</dbReference>
<gene>
    <name evidence="2" type="ORF">HSX42_13835</name>
</gene>
<evidence type="ECO:0000256" key="1">
    <source>
        <dbReference type="SAM" id="Coils"/>
    </source>
</evidence>
<evidence type="ECO:0000313" key="3">
    <source>
        <dbReference type="Proteomes" id="UP001297580"/>
    </source>
</evidence>
<dbReference type="NCBIfam" id="TIGR02681">
    <property type="entry name" value="phage_pRha"/>
    <property type="match status" value="1"/>
</dbReference>
<accession>A0ABY9Q8V5</accession>
<dbReference type="Proteomes" id="UP001297580">
    <property type="component" value="Chromosome"/>
</dbReference>
<evidence type="ECO:0000313" key="2">
    <source>
        <dbReference type="EMBL" id="WMV75338.1"/>
    </source>
</evidence>
<keyword evidence="3" id="KW-1185">Reference proteome</keyword>
<proteinExistence type="predicted"/>
<name>A0ABY9Q8V5_GEOTD</name>
<keyword evidence="1" id="KW-0175">Coiled coil</keyword>
<dbReference type="Pfam" id="PF09669">
    <property type="entry name" value="Phage_pRha"/>
    <property type="match status" value="1"/>
</dbReference>